<evidence type="ECO:0008006" key="4">
    <source>
        <dbReference type="Google" id="ProtNLM"/>
    </source>
</evidence>
<dbReference type="EMBL" id="AP025028">
    <property type="protein sequence ID" value="BDA77994.1"/>
    <property type="molecule type" value="Genomic_DNA"/>
</dbReference>
<dbReference type="Proteomes" id="UP000245263">
    <property type="component" value="Chromosome 1"/>
</dbReference>
<gene>
    <name evidence="2" type="ORF">LPTSP3_g09240</name>
</gene>
<accession>A0ABM7UH50</accession>
<feature type="compositionally biased region" description="Acidic residues" evidence="1">
    <location>
        <begin position="199"/>
        <end position="216"/>
    </location>
</feature>
<dbReference type="RefSeq" id="WP_109018630.1">
    <property type="nucleotide sequence ID" value="NZ_AP025028.1"/>
</dbReference>
<keyword evidence="3" id="KW-1185">Reference proteome</keyword>
<evidence type="ECO:0000256" key="1">
    <source>
        <dbReference type="SAM" id="MobiDB-lite"/>
    </source>
</evidence>
<organism evidence="2 3">
    <name type="scientific">Leptospira kobayashii</name>
    <dbReference type="NCBI Taxonomy" id="1917830"/>
    <lineage>
        <taxon>Bacteria</taxon>
        <taxon>Pseudomonadati</taxon>
        <taxon>Spirochaetota</taxon>
        <taxon>Spirochaetia</taxon>
        <taxon>Leptospirales</taxon>
        <taxon>Leptospiraceae</taxon>
        <taxon>Leptospira</taxon>
    </lineage>
</organism>
<sequence>MKETKEKPFQKNDLYSGRLTEIITDRMLVYQSLREKFKKTIDKKKTKLTESFLDKFQQTYGFKPGKEILEWENARTAYAEIMYNVPDIWNMIDHGSFGSEEEEEYYDDYKPVSVQDLLKKKDLKSNLEWMIGTYPGLMFLLNGSYQFASDGGGDTCWINLLPNEKESVEVNKYNHEIGELEDDPYYSISHFIASNWMNDSEEDEDDDGYEDEDSEENGQPKPKESLIKSMMEKSTLKNFEKEAAKIYEKKSFYTKSLDLFERSSWLLGHSYGDPAFAFAEKLATAPSYKNWEEEKELIKEVPTLAAYWILAHFFMKNDNACREACQIAKSTSGKMIPLLADLVLNYLNGKSKNFNNIPSKKIEEIRNLTFRNSDPKHIEPQNKKLYSDALGLSSIKTLSKKELEIKLKNGEEPLRIMSEFPEDVATHDLLLKEIGKNDPDFSKLVEEYFKERTDDSYNEWPYRKERLDQRLSLPVSAAFRQGLKYDSDNKKSFCGITRTLGKFDDDHAMAAFRDAIRKLKQDDPRLEYVVSDLISSEHEESHSILAEASWKVFSTMDSVLEKKEKVTKEGPNLNNIFTVYSHLTQALQERILVADEESAKLCDKVLSYKENLNVFGISIGYAFAVSAKLGLKHHLETVQRYLQAGVEIKGGHDRSSYLDLTILINLSEAAIAWVNMDPISAKQGLYELFALAKKNDSPSISIDLQACLLSGLLLLEPEKEDWLELANRILGNRGDQVRVYGPIRAIGKTKIQSFKQHLIHHIYADPKPMVDYSWTYIEHAARITWEQLTGENAIPYDDSDQYASSVSKNPELLPEAILHPEKYSVQHVFAKIKEKNFKHEDVIKYGGPWLLESLRYSLDEYKYAGEYDRWEAVKALFLQGRHSLTYFAQVLDLPYASPSWKLHMLQLMRVMEPEARKWEKVISMTLQEIRSILENPSFDWIAWIDLLCVRLYLSDKENSFETILGAVKKRLAIANPYSYASYAYEETLGMRLPQLLRWFGKKGDDCIEKLWQEARPGSEVRIYLDEAAKAKIDPNQEIPKLPEVTEKGIYLTDYLKGGEYGIHFWIHTDDSTIKFGIGEFHLQGILKDSKSESSFSVPADEREEKLNAVWQMAYLLGYSLSAKKQKKIR</sequence>
<reference evidence="2 3" key="1">
    <citation type="submission" date="2021-08" db="EMBL/GenBank/DDBJ databases">
        <title>Complete genome sequence of Leptospira kobayashii strain E30.</title>
        <authorList>
            <person name="Nakao R."/>
            <person name="Nakamura S."/>
            <person name="Masuzawa T."/>
            <person name="Koizumi N."/>
        </authorList>
    </citation>
    <scope>NUCLEOTIDE SEQUENCE [LARGE SCALE GENOMIC DNA]</scope>
    <source>
        <strain evidence="2 3">E30</strain>
    </source>
</reference>
<protein>
    <recommendedName>
        <fullName evidence="4">DUF4132 domain-containing protein</fullName>
    </recommendedName>
</protein>
<name>A0ABM7UH50_9LEPT</name>
<proteinExistence type="predicted"/>
<evidence type="ECO:0000313" key="3">
    <source>
        <dbReference type="Proteomes" id="UP000245263"/>
    </source>
</evidence>
<feature type="region of interest" description="Disordered" evidence="1">
    <location>
        <begin position="197"/>
        <end position="227"/>
    </location>
</feature>
<evidence type="ECO:0000313" key="2">
    <source>
        <dbReference type="EMBL" id="BDA77994.1"/>
    </source>
</evidence>